<name>A0A8J1YBB3_OWEFU</name>
<comment type="caution">
    <text evidence="2">The sequence shown here is derived from an EMBL/GenBank/DDBJ whole genome shotgun (WGS) entry which is preliminary data.</text>
</comment>
<keyword evidence="3" id="KW-1185">Reference proteome</keyword>
<dbReference type="InterPro" id="IPR001024">
    <property type="entry name" value="PLAT/LH2_dom"/>
</dbReference>
<dbReference type="PANTHER" id="PTHR45901">
    <property type="entry name" value="PROTEIN CBG12474"/>
    <property type="match status" value="1"/>
</dbReference>
<evidence type="ECO:0000256" key="1">
    <source>
        <dbReference type="PROSITE-ProRule" id="PRU00152"/>
    </source>
</evidence>
<dbReference type="Proteomes" id="UP000749559">
    <property type="component" value="Unassembled WGS sequence"/>
</dbReference>
<accession>A0A8J1YBB3</accession>
<dbReference type="Gene3D" id="2.60.60.20">
    <property type="entry name" value="PLAT/LH2 domain"/>
    <property type="match status" value="1"/>
</dbReference>
<dbReference type="PANTHER" id="PTHR45901:SF3">
    <property type="entry name" value="LIPOXYGENASE HOMOLOGY DOMAIN-CONTAINING PROTEIN 1"/>
    <property type="match status" value="1"/>
</dbReference>
<dbReference type="InterPro" id="IPR052970">
    <property type="entry name" value="Inner_ear_hair_cell_LOXHD"/>
</dbReference>
<dbReference type="Pfam" id="PF01477">
    <property type="entry name" value="PLAT"/>
    <property type="match status" value="1"/>
</dbReference>
<feature type="non-terminal residue" evidence="2">
    <location>
        <position position="1"/>
    </location>
</feature>
<reference evidence="2" key="1">
    <citation type="submission" date="2022-03" db="EMBL/GenBank/DDBJ databases">
        <authorList>
            <person name="Martin C."/>
        </authorList>
    </citation>
    <scope>NUCLEOTIDE SEQUENCE</scope>
</reference>
<proteinExistence type="predicted"/>
<sequence length="144" mass="15565">PKVLVTALALCIAIFVRGSSATVGYEVWVWTSDVWWAGTDANVFVILYGHTGTSGSLILDSPINDFERGSVGAYSMDTGVDYGVITKIRIGHDNAGNSAGWKFAMAQVTDRQSGTVTTFTCDCWVENSPYYVEPLAIEVNGVWS</sequence>
<dbReference type="EMBL" id="CAIIXF020000001">
    <property type="protein sequence ID" value="CAH1772620.1"/>
    <property type="molecule type" value="Genomic_DNA"/>
</dbReference>
<dbReference type="OrthoDB" id="5322100at2759"/>
<evidence type="ECO:0000313" key="3">
    <source>
        <dbReference type="Proteomes" id="UP000749559"/>
    </source>
</evidence>
<dbReference type="SUPFAM" id="SSF49723">
    <property type="entry name" value="Lipase/lipooxygenase domain (PLAT/LH2 domain)"/>
    <property type="match status" value="1"/>
</dbReference>
<protein>
    <submittedName>
        <fullName evidence="2">Uncharacterized protein</fullName>
    </submittedName>
</protein>
<organism evidence="2 3">
    <name type="scientific">Owenia fusiformis</name>
    <name type="common">Polychaete worm</name>
    <dbReference type="NCBI Taxonomy" id="6347"/>
    <lineage>
        <taxon>Eukaryota</taxon>
        <taxon>Metazoa</taxon>
        <taxon>Spiralia</taxon>
        <taxon>Lophotrochozoa</taxon>
        <taxon>Annelida</taxon>
        <taxon>Polychaeta</taxon>
        <taxon>Sedentaria</taxon>
        <taxon>Canalipalpata</taxon>
        <taxon>Sabellida</taxon>
        <taxon>Oweniida</taxon>
        <taxon>Oweniidae</taxon>
        <taxon>Owenia</taxon>
    </lineage>
</organism>
<gene>
    <name evidence="2" type="ORF">OFUS_LOCUS354</name>
</gene>
<feature type="non-terminal residue" evidence="2">
    <location>
        <position position="144"/>
    </location>
</feature>
<dbReference type="AlphaFoldDB" id="A0A8J1YBB3"/>
<dbReference type="InterPro" id="IPR036392">
    <property type="entry name" value="PLAT/LH2_dom_sf"/>
</dbReference>
<comment type="caution">
    <text evidence="1">Lacks conserved residue(s) required for the propagation of feature annotation.</text>
</comment>
<dbReference type="PROSITE" id="PS50095">
    <property type="entry name" value="PLAT"/>
    <property type="match status" value="1"/>
</dbReference>
<evidence type="ECO:0000313" key="2">
    <source>
        <dbReference type="EMBL" id="CAH1772620.1"/>
    </source>
</evidence>